<evidence type="ECO:0000313" key="2">
    <source>
        <dbReference type="Proteomes" id="UP000070456"/>
    </source>
</evidence>
<dbReference type="Proteomes" id="UP000070456">
    <property type="component" value="Unassembled WGS sequence"/>
</dbReference>
<name>A0A140LB56_9FIRM</name>
<dbReference type="EMBL" id="LOEE01000010">
    <property type="protein sequence ID" value="KXG77781.1"/>
    <property type="molecule type" value="Genomic_DNA"/>
</dbReference>
<reference evidence="1 2" key="1">
    <citation type="submission" date="2015-12" db="EMBL/GenBank/DDBJ databases">
        <title>Draft genome sequence of the thermoanaerobe Thermotalea metallivorans, an isolate from the runoff channel of the Great Artesian Basin, Australia.</title>
        <authorList>
            <person name="Patel B.K."/>
        </authorList>
    </citation>
    <scope>NUCLEOTIDE SEQUENCE [LARGE SCALE GENOMIC DNA]</scope>
    <source>
        <strain evidence="1 2">B2-1</strain>
    </source>
</reference>
<dbReference type="AlphaFoldDB" id="A0A140LB56"/>
<organism evidence="1 2">
    <name type="scientific">Thermotalea metallivorans</name>
    <dbReference type="NCBI Taxonomy" id="520762"/>
    <lineage>
        <taxon>Bacteria</taxon>
        <taxon>Bacillati</taxon>
        <taxon>Bacillota</taxon>
        <taxon>Clostridia</taxon>
        <taxon>Peptostreptococcales</taxon>
        <taxon>Thermotaleaceae</taxon>
        <taxon>Thermotalea</taxon>
    </lineage>
</organism>
<comment type="caution">
    <text evidence="1">The sequence shown here is derived from an EMBL/GenBank/DDBJ whole genome shotgun (WGS) entry which is preliminary data.</text>
</comment>
<gene>
    <name evidence="1" type="ORF">AN619_03830</name>
</gene>
<evidence type="ECO:0000313" key="1">
    <source>
        <dbReference type="EMBL" id="KXG77781.1"/>
    </source>
</evidence>
<accession>A0A140LB56</accession>
<protein>
    <submittedName>
        <fullName evidence="1">Uncharacterized protein</fullName>
    </submittedName>
</protein>
<sequence>MTVLLNKAEKIASGSVGAYKSMDGIHPWTYVVFGQWM</sequence>
<keyword evidence="2" id="KW-1185">Reference proteome</keyword>
<proteinExistence type="predicted"/>